<dbReference type="SMART" id="SM00710">
    <property type="entry name" value="PbH1"/>
    <property type="match status" value="6"/>
</dbReference>
<protein>
    <recommendedName>
        <fullName evidence="3">Right handed beta helix domain-containing protein</fullName>
    </recommendedName>
</protein>
<dbReference type="PANTHER" id="PTHR36453:SF1">
    <property type="entry name" value="RIGHT HANDED BETA HELIX DOMAIN-CONTAINING PROTEIN"/>
    <property type="match status" value="1"/>
</dbReference>
<dbReference type="AlphaFoldDB" id="A0A1S1YRZ5"/>
<evidence type="ECO:0008006" key="3">
    <source>
        <dbReference type="Google" id="ProtNLM"/>
    </source>
</evidence>
<evidence type="ECO:0000313" key="1">
    <source>
        <dbReference type="EMBL" id="OHX63801.1"/>
    </source>
</evidence>
<dbReference type="InterPro" id="IPR006626">
    <property type="entry name" value="PbH1"/>
</dbReference>
<name>A0A1S1YRZ5_FLAPC</name>
<dbReference type="InterPro" id="IPR012334">
    <property type="entry name" value="Pectin_lyas_fold"/>
</dbReference>
<gene>
    <name evidence="1" type="ORF">NH26_24720</name>
</gene>
<dbReference type="Gene3D" id="2.160.20.10">
    <property type="entry name" value="Single-stranded right-handed beta-helix, Pectin lyase-like"/>
    <property type="match status" value="1"/>
</dbReference>
<dbReference type="SUPFAM" id="SSF51126">
    <property type="entry name" value="Pectin lyase-like"/>
    <property type="match status" value="1"/>
</dbReference>
<dbReference type="EMBL" id="JRYR02000003">
    <property type="protein sequence ID" value="OHX63801.1"/>
    <property type="molecule type" value="Genomic_DNA"/>
</dbReference>
<accession>A0A1S1YRZ5</accession>
<reference evidence="1 2" key="1">
    <citation type="journal article" date="2012" name="Int. J. Syst. Evol. Microbiol.">
        <title>Flammeovirga pacifica sp. nov., isolated from deep-sea sediment.</title>
        <authorList>
            <person name="Xu H."/>
            <person name="Fu Y."/>
            <person name="Yang N."/>
            <person name="Ding Z."/>
            <person name="Lai Q."/>
            <person name="Zeng R."/>
        </authorList>
    </citation>
    <scope>NUCLEOTIDE SEQUENCE [LARGE SCALE GENOMIC DNA]</scope>
    <source>
        <strain evidence="2">DSM 24597 / LMG 26175 / WPAGA1</strain>
    </source>
</reference>
<proteinExistence type="predicted"/>
<organism evidence="1 2">
    <name type="scientific">Flammeovirga pacifica</name>
    <dbReference type="NCBI Taxonomy" id="915059"/>
    <lineage>
        <taxon>Bacteria</taxon>
        <taxon>Pseudomonadati</taxon>
        <taxon>Bacteroidota</taxon>
        <taxon>Cytophagia</taxon>
        <taxon>Cytophagales</taxon>
        <taxon>Flammeovirgaceae</taxon>
        <taxon>Flammeovirga</taxon>
    </lineage>
</organism>
<sequence>MQSDDEVIVLDGLYTEQFVLKSNITIKAKNPHKVIFSGAEVLKGKFEKHTDTIYKIKVSGDIKQLFFNNTPMTWACYPNINWDNNWDENKKWAVATTGTGPGVLTSESFKEIADLNLKGAYCFLRYGKGNSCYSREIKSFDGKTLLWDDTDFYTSKYTGEDGRRGYGDALKKLKSTSDIHPSKSKFFIAGSLDLLDAPGEWFVENGYLYFYPMDNKKPEESLLLIKKHDYIIQSTEEITGVKIEGIEFFACSIQLNNVRNSNINFNNVYFKYIGGELLYKDRVKGALIDKPVFVSGKNIQFKHCLFAGAQNSALRLQGSNLTVENCVFMENNHNANFESRALLIENDGVYRVTHNTFFNNCSDAIRIRPSLKKTITQGSEIAYNHIFNGGKYNSDCSGIYMPTRSQGYATVHHNWIHNIHGTAIRLDLAGKELNVHHNVLWASKRGMSIEGYKNFNIYNNTDVYNRVPSDLNRNILNHGKGVTDGSNEKNFPPIEDWNVLNNLVEKFNDRVGPREKATYKEQQKKGLVHPERAKKFTFQVQNRGQIKGNIIGEHRDYFTNGELSNLNLIPINSVIQDGEKQSDELSKDGVCSLDSFRGAYDVGSEYWYPGSDWMPYDLEVLNTMSKAENFAKKYNKISVYQKSEMNDLLSQIK</sequence>
<evidence type="ECO:0000313" key="2">
    <source>
        <dbReference type="Proteomes" id="UP000179797"/>
    </source>
</evidence>
<dbReference type="STRING" id="915059.NH26_24720"/>
<comment type="caution">
    <text evidence="1">The sequence shown here is derived from an EMBL/GenBank/DDBJ whole genome shotgun (WGS) entry which is preliminary data.</text>
</comment>
<dbReference type="Proteomes" id="UP000179797">
    <property type="component" value="Unassembled WGS sequence"/>
</dbReference>
<dbReference type="PANTHER" id="PTHR36453">
    <property type="entry name" value="SECRETED PROTEIN-RELATED"/>
    <property type="match status" value="1"/>
</dbReference>
<dbReference type="InterPro" id="IPR011050">
    <property type="entry name" value="Pectin_lyase_fold/virulence"/>
</dbReference>
<keyword evidence="2" id="KW-1185">Reference proteome</keyword>